<name>K9ZZN0_DEIPD</name>
<dbReference type="OrthoDB" id="4140682at2"/>
<dbReference type="InterPro" id="IPR000182">
    <property type="entry name" value="GNAT_dom"/>
</dbReference>
<organism evidence="4 5">
    <name type="scientific">Deinococcus peraridilitoris (strain DSM 19664 / LMG 22246 / CIP 109416 / KR-200)</name>
    <dbReference type="NCBI Taxonomy" id="937777"/>
    <lineage>
        <taxon>Bacteria</taxon>
        <taxon>Thermotogati</taxon>
        <taxon>Deinococcota</taxon>
        <taxon>Deinococci</taxon>
        <taxon>Deinococcales</taxon>
        <taxon>Deinococcaceae</taxon>
        <taxon>Deinococcus</taxon>
    </lineage>
</organism>
<dbReference type="Proteomes" id="UP000010467">
    <property type="component" value="Chromosome"/>
</dbReference>
<accession>K9ZZN0</accession>
<dbReference type="GO" id="GO:0016747">
    <property type="term" value="F:acyltransferase activity, transferring groups other than amino-acyl groups"/>
    <property type="evidence" value="ECO:0007669"/>
    <property type="project" value="InterPro"/>
</dbReference>
<evidence type="ECO:0000256" key="2">
    <source>
        <dbReference type="ARBA" id="ARBA00023315"/>
    </source>
</evidence>
<dbReference type="AlphaFoldDB" id="K9ZZN0"/>
<evidence type="ECO:0000259" key="3">
    <source>
        <dbReference type="PROSITE" id="PS51186"/>
    </source>
</evidence>
<feature type="domain" description="N-acetyltransferase" evidence="3">
    <location>
        <begin position="9"/>
        <end position="163"/>
    </location>
</feature>
<reference evidence="5" key="1">
    <citation type="submission" date="2012-03" db="EMBL/GenBank/DDBJ databases">
        <title>Complete sequence of chromosome of Deinococcus peraridilitoris DSM 19664.</title>
        <authorList>
            <person name="Lucas S."/>
            <person name="Copeland A."/>
            <person name="Lapidus A."/>
            <person name="Glavina del Rio T."/>
            <person name="Dalin E."/>
            <person name="Tice H."/>
            <person name="Bruce D."/>
            <person name="Goodwin L."/>
            <person name="Pitluck S."/>
            <person name="Peters L."/>
            <person name="Mikhailova N."/>
            <person name="Lu M."/>
            <person name="Kyrpides N."/>
            <person name="Mavromatis K."/>
            <person name="Ivanova N."/>
            <person name="Brettin T."/>
            <person name="Detter J.C."/>
            <person name="Han C."/>
            <person name="Larimer F."/>
            <person name="Land M."/>
            <person name="Hauser L."/>
            <person name="Markowitz V."/>
            <person name="Cheng J.-F."/>
            <person name="Hugenholtz P."/>
            <person name="Woyke T."/>
            <person name="Wu D."/>
            <person name="Pukall R."/>
            <person name="Steenblock K."/>
            <person name="Brambilla E."/>
            <person name="Klenk H.-P."/>
            <person name="Eisen J.A."/>
        </authorList>
    </citation>
    <scope>NUCLEOTIDE SEQUENCE [LARGE SCALE GENOMIC DNA]</scope>
    <source>
        <strain evidence="5">DSM 19664 / LMG 22246 / CIP 109416 / KR-200</strain>
    </source>
</reference>
<keyword evidence="1 4" id="KW-0808">Transferase</keyword>
<evidence type="ECO:0000256" key="1">
    <source>
        <dbReference type="ARBA" id="ARBA00022679"/>
    </source>
</evidence>
<dbReference type="PANTHER" id="PTHR43877:SF6">
    <property type="entry name" value="GCN5-RELATED N-ACETYLTRANSFERASE"/>
    <property type="match status" value="1"/>
</dbReference>
<proteinExistence type="predicted"/>
<dbReference type="eggNOG" id="COG0456">
    <property type="taxonomic scope" value="Bacteria"/>
</dbReference>
<dbReference type="RefSeq" id="WP_015234525.1">
    <property type="nucleotide sequence ID" value="NC_019793.1"/>
</dbReference>
<evidence type="ECO:0000313" key="5">
    <source>
        <dbReference type="Proteomes" id="UP000010467"/>
    </source>
</evidence>
<dbReference type="PANTHER" id="PTHR43877">
    <property type="entry name" value="AMINOALKYLPHOSPHONATE N-ACETYLTRANSFERASE-RELATED-RELATED"/>
    <property type="match status" value="1"/>
</dbReference>
<dbReference type="Gene3D" id="3.40.630.30">
    <property type="match status" value="1"/>
</dbReference>
<dbReference type="KEGG" id="dpd:Deipe_0626"/>
<sequence length="325" mass="37617">MTSTTRQELHVREATPDDYEQLAALLSATWPDSPETVRSLREEDREREARCRHLRLLAFDGERLVGACGYGQFAGMYHPRKFYAWVRVHPAHEGQGFGRRLVDTLHRRLARFDPISVLASTREDHRRGMNFAQQQGMSEKMRYFESRLDVNSFDFTPYAHVLPDIRARGFEIRALSEFPDDEEHRRKLYELFCDIRRDVPRPDEASEIAHDFFVSATYDSPYFLPPGYLIAVDTRSGAWAGSSALWKSDQAYLDTGLTGVRRAYRRQGLALAMKLRAIEFARREGAPEIRTGNETNNRPMLAINERLGFVKQPAWVDFVKVLTRE</sequence>
<keyword evidence="2" id="KW-0012">Acyltransferase</keyword>
<gene>
    <name evidence="4" type="ordered locus">Deipe_0626</name>
</gene>
<keyword evidence="5" id="KW-1185">Reference proteome</keyword>
<evidence type="ECO:0000313" key="4">
    <source>
        <dbReference type="EMBL" id="AFZ66215.1"/>
    </source>
</evidence>
<protein>
    <submittedName>
        <fullName evidence="4">Putative acetyltransferase</fullName>
    </submittedName>
</protein>
<dbReference type="SUPFAM" id="SSF55729">
    <property type="entry name" value="Acyl-CoA N-acyltransferases (Nat)"/>
    <property type="match status" value="2"/>
</dbReference>
<dbReference type="InterPro" id="IPR050832">
    <property type="entry name" value="Bact_Acetyltransf"/>
</dbReference>
<dbReference type="PROSITE" id="PS51186">
    <property type="entry name" value="GNAT"/>
    <property type="match status" value="2"/>
</dbReference>
<feature type="domain" description="N-acetyltransferase" evidence="3">
    <location>
        <begin position="170"/>
        <end position="325"/>
    </location>
</feature>
<dbReference type="Pfam" id="PF00583">
    <property type="entry name" value="Acetyltransf_1"/>
    <property type="match status" value="2"/>
</dbReference>
<dbReference type="InterPro" id="IPR016181">
    <property type="entry name" value="Acyl_CoA_acyltransferase"/>
</dbReference>
<dbReference type="PATRIC" id="fig|937777.3.peg.629"/>
<dbReference type="CDD" id="cd04301">
    <property type="entry name" value="NAT_SF"/>
    <property type="match status" value="1"/>
</dbReference>
<dbReference type="STRING" id="937777.Deipe_0626"/>
<dbReference type="EMBL" id="CP003382">
    <property type="protein sequence ID" value="AFZ66215.1"/>
    <property type="molecule type" value="Genomic_DNA"/>
</dbReference>
<dbReference type="HOGENOM" id="CLU_069610_0_0_0"/>